<dbReference type="CDD" id="cd22905">
    <property type="entry name" value="HFD_Dr1"/>
    <property type="match status" value="1"/>
</dbReference>
<dbReference type="InterPro" id="IPR003958">
    <property type="entry name" value="CBFA_NFYB_domain"/>
</dbReference>
<evidence type="ECO:0000313" key="2">
    <source>
        <dbReference type="EMBL" id="JAC65630.1"/>
    </source>
</evidence>
<organism evidence="2">
    <name type="scientific">Tetraselmis sp. GSL018</name>
    <dbReference type="NCBI Taxonomy" id="582737"/>
    <lineage>
        <taxon>Eukaryota</taxon>
        <taxon>Viridiplantae</taxon>
        <taxon>Chlorophyta</taxon>
        <taxon>core chlorophytes</taxon>
        <taxon>Chlorodendrophyceae</taxon>
        <taxon>Chlorodendrales</taxon>
        <taxon>Chlorodendraceae</taxon>
        <taxon>Tetraselmis</taxon>
    </lineage>
</organism>
<dbReference type="EMBL" id="GBEZ01021093">
    <property type="protein sequence ID" value="JAC65630.1"/>
    <property type="molecule type" value="Transcribed_RNA"/>
</dbReference>
<accession>A0A061R4Q4</accession>
<dbReference type="AlphaFoldDB" id="A0A061R4Q4"/>
<gene>
    <name evidence="2" type="ORF">TSPGSL018_15620</name>
</gene>
<dbReference type="PANTHER" id="PTHR47173:SF2">
    <property type="entry name" value="PROTEIN DR1 HOMOLOG ISOFORM X1"/>
    <property type="match status" value="1"/>
</dbReference>
<feature type="domain" description="Transcription factor CBF/NF-Y/archaeal histone" evidence="1">
    <location>
        <begin position="6"/>
        <end position="69"/>
    </location>
</feature>
<dbReference type="InterPro" id="IPR009072">
    <property type="entry name" value="Histone-fold"/>
</dbReference>
<reference evidence="2" key="1">
    <citation type="submission" date="2014-05" db="EMBL/GenBank/DDBJ databases">
        <title>The transcriptome of the halophilic microalga Tetraselmis sp. GSL018 isolated from the Great Salt Lake, Utah.</title>
        <authorList>
            <person name="Jinkerson R.E."/>
            <person name="D'Adamo S."/>
            <person name="Posewitz M.C."/>
        </authorList>
    </citation>
    <scope>NUCLEOTIDE SEQUENCE</scope>
    <source>
        <strain evidence="2">GSL018</strain>
    </source>
</reference>
<name>A0A061R4Q4_9CHLO</name>
<dbReference type="PANTHER" id="PTHR47173">
    <property type="entry name" value="PROTEIN DR1 HOMOLOG"/>
    <property type="match status" value="1"/>
</dbReference>
<evidence type="ECO:0000259" key="1">
    <source>
        <dbReference type="Pfam" id="PF00808"/>
    </source>
</evidence>
<protein>
    <submittedName>
        <fullName evidence="2">Nuclear factor subunit b13</fullName>
    </submittedName>
</protein>
<dbReference type="InterPro" id="IPR044255">
    <property type="entry name" value="Dr1-like"/>
</dbReference>
<sequence>MEEEVGLPKATISKLIRENLPEHRLSADLCDKLLECCTEFINLVASEANDVCSKESKNTIHPEHVVQALSELQFTEFVPAVSEAWEKYKEENKIAANKQRLSKKQAANQVGMSEEEQIALQQQMFAAARARSMGEGQLEEAAMADASE</sequence>
<dbReference type="GO" id="GO:0046982">
    <property type="term" value="F:protein heterodimerization activity"/>
    <property type="evidence" value="ECO:0007669"/>
    <property type="project" value="InterPro"/>
</dbReference>
<dbReference type="Pfam" id="PF00808">
    <property type="entry name" value="CBFD_NFYB_HMF"/>
    <property type="match status" value="1"/>
</dbReference>
<dbReference type="SUPFAM" id="SSF47113">
    <property type="entry name" value="Histone-fold"/>
    <property type="match status" value="1"/>
</dbReference>
<dbReference type="Gene3D" id="1.10.20.10">
    <property type="entry name" value="Histone, subunit A"/>
    <property type="match status" value="1"/>
</dbReference>
<proteinExistence type="predicted"/>